<comment type="caution">
    <text evidence="2">The sequence shown here is derived from an EMBL/GenBank/DDBJ whole genome shotgun (WGS) entry which is preliminary data.</text>
</comment>
<dbReference type="RefSeq" id="WP_255131753.1">
    <property type="nucleotide sequence ID" value="NZ_JANDBC010000001.1"/>
</dbReference>
<dbReference type="AlphaFoldDB" id="A0A9X2L0N3"/>
<accession>A0A9X2L0N3</accession>
<dbReference type="EMBL" id="JANDBC010000001">
    <property type="protein sequence ID" value="MCP9290043.1"/>
    <property type="molecule type" value="Genomic_DNA"/>
</dbReference>
<evidence type="ECO:0000313" key="2">
    <source>
        <dbReference type="EMBL" id="MCP9290043.1"/>
    </source>
</evidence>
<keyword evidence="3" id="KW-1185">Reference proteome</keyword>
<evidence type="ECO:0000313" key="3">
    <source>
        <dbReference type="Proteomes" id="UP001139125"/>
    </source>
</evidence>
<protein>
    <submittedName>
        <fullName evidence="2">Uncharacterized protein</fullName>
    </submittedName>
</protein>
<keyword evidence="1" id="KW-0812">Transmembrane</keyword>
<name>A0A9X2L0N3_9BACT</name>
<feature type="transmembrane region" description="Helical" evidence="1">
    <location>
        <begin position="6"/>
        <end position="25"/>
    </location>
</feature>
<evidence type="ECO:0000256" key="1">
    <source>
        <dbReference type="SAM" id="Phobius"/>
    </source>
</evidence>
<reference evidence="2" key="1">
    <citation type="submission" date="2022-06" db="EMBL/GenBank/DDBJ databases">
        <title>Gracilimonas sp. CAU 1638 isolated from sea sediment.</title>
        <authorList>
            <person name="Kim W."/>
        </authorList>
    </citation>
    <scope>NUCLEOTIDE SEQUENCE</scope>
    <source>
        <strain evidence="2">CAU 1638</strain>
    </source>
</reference>
<dbReference type="Proteomes" id="UP001139125">
    <property type="component" value="Unassembled WGS sequence"/>
</dbReference>
<gene>
    <name evidence="2" type="ORF">NM125_00455</name>
</gene>
<keyword evidence="1" id="KW-0472">Membrane</keyword>
<organism evidence="2 3">
    <name type="scientific">Gracilimonas sediminicola</name>
    <dbReference type="NCBI Taxonomy" id="2952158"/>
    <lineage>
        <taxon>Bacteria</taxon>
        <taxon>Pseudomonadati</taxon>
        <taxon>Balneolota</taxon>
        <taxon>Balneolia</taxon>
        <taxon>Balneolales</taxon>
        <taxon>Balneolaceae</taxon>
        <taxon>Gracilimonas</taxon>
    </lineage>
</organism>
<keyword evidence="1" id="KW-1133">Transmembrane helix</keyword>
<sequence length="67" mass="7457">MNNKGFLIALILVLGIGIMSGALIGNTWGYHEGVKDGKQASMITDFSIEPCTAHIYVNDELKMDKWW</sequence>
<proteinExistence type="predicted"/>